<comment type="caution">
    <text evidence="3">The sequence shown here is derived from an EMBL/GenBank/DDBJ whole genome shotgun (WGS) entry which is preliminary data.</text>
</comment>
<evidence type="ECO:0000313" key="3">
    <source>
        <dbReference type="EMBL" id="NMX03856.1"/>
    </source>
</evidence>
<sequence>MDNTSASRDNLLGLVAFARITAYARLARDVSQTTNFTDQLTLARMGVSFVTAIDDLEAFATRRSLDLAVLTQPFVGFFDDMEARTRPRDWWERMVKSYVFVGVLVDLESIVGEDAGADLAGILGVTGATGHAPWVRSRLSGAISEDPTLAARLSMWGRRVAGETLAGVKNLLEAYPDLIPPQRDVREIADKITTSHSRRMQDLGLTY</sequence>
<evidence type="ECO:0000313" key="2">
    <source>
        <dbReference type="EMBL" id="NMW93879.1"/>
    </source>
</evidence>
<dbReference type="InterPro" id="IPR012347">
    <property type="entry name" value="Ferritin-like"/>
</dbReference>
<protein>
    <recommendedName>
        <fullName evidence="1">Ferritin-like domain-containing protein</fullName>
    </recommendedName>
</protein>
<dbReference type="InterPro" id="IPR059125">
    <property type="entry name" value="Ferritin_actino"/>
</dbReference>
<evidence type="ECO:0000259" key="1">
    <source>
        <dbReference type="Pfam" id="PF13794"/>
    </source>
</evidence>
<dbReference type="GeneID" id="61167522"/>
<dbReference type="AlphaFoldDB" id="A0A2J9KQ31"/>
<dbReference type="Proteomes" id="UP000255284">
    <property type="component" value="Unassembled WGS sequence"/>
</dbReference>
<dbReference type="EMBL" id="JABCUS010000016">
    <property type="protein sequence ID" value="NMX03856.1"/>
    <property type="molecule type" value="Genomic_DNA"/>
</dbReference>
<dbReference type="RefSeq" id="WP_004012808.1">
    <property type="nucleotide sequence ID" value="NZ_CAMPNB010000011.1"/>
</dbReference>
<evidence type="ECO:0000313" key="4">
    <source>
        <dbReference type="EMBL" id="STO15669.1"/>
    </source>
</evidence>
<name>A0A2J9KQ31_9ACTO</name>
<evidence type="ECO:0000313" key="6">
    <source>
        <dbReference type="Proteomes" id="UP000575397"/>
    </source>
</evidence>
<evidence type="ECO:0000313" key="7">
    <source>
        <dbReference type="Proteomes" id="UP000582487"/>
    </source>
</evidence>
<proteinExistence type="predicted"/>
<reference evidence="6 7" key="2">
    <citation type="submission" date="2020-04" db="EMBL/GenBank/DDBJ databases">
        <title>Antimicrobial susceptibility and clonality of vaginal-derived multi-drug resistant Mobiluncus isolates in China.</title>
        <authorList>
            <person name="Zhang X."/>
        </authorList>
    </citation>
    <scope>NUCLEOTIDE SEQUENCE [LARGE SCALE GENOMIC DNA]</scope>
    <source>
        <strain evidence="3 6">12</strain>
        <strain evidence="2 7">7</strain>
    </source>
</reference>
<gene>
    <name evidence="2" type="ORF">HHJ74_09335</name>
    <name evidence="3" type="ORF">HHJ77_07940</name>
    <name evidence="4" type="ORF">NCTC11819_00211</name>
</gene>
<reference evidence="4 5" key="1">
    <citation type="submission" date="2018-06" db="EMBL/GenBank/DDBJ databases">
        <authorList>
            <consortium name="Pathogen Informatics"/>
            <person name="Doyle S."/>
        </authorList>
    </citation>
    <scope>NUCLEOTIDE SEQUENCE [LARGE SCALE GENOMIC DNA]</scope>
    <source>
        <strain evidence="4 5">NCTC11819</strain>
    </source>
</reference>
<accession>A0A2J9KQ31</accession>
<dbReference type="Proteomes" id="UP000582487">
    <property type="component" value="Unassembled WGS sequence"/>
</dbReference>
<dbReference type="OrthoDB" id="3728083at2"/>
<dbReference type="Gene3D" id="1.20.1260.10">
    <property type="match status" value="1"/>
</dbReference>
<dbReference type="EMBL" id="JABCUV010000012">
    <property type="protein sequence ID" value="NMW93879.1"/>
    <property type="molecule type" value="Genomic_DNA"/>
</dbReference>
<dbReference type="Proteomes" id="UP000575397">
    <property type="component" value="Unassembled WGS sequence"/>
</dbReference>
<evidence type="ECO:0000313" key="5">
    <source>
        <dbReference type="Proteomes" id="UP000255284"/>
    </source>
</evidence>
<organism evidence="3 6">
    <name type="scientific">Mobiluncus mulieris</name>
    <dbReference type="NCBI Taxonomy" id="2052"/>
    <lineage>
        <taxon>Bacteria</taxon>
        <taxon>Bacillati</taxon>
        <taxon>Actinomycetota</taxon>
        <taxon>Actinomycetes</taxon>
        <taxon>Actinomycetales</taxon>
        <taxon>Actinomycetaceae</taxon>
        <taxon>Mobiluncus</taxon>
    </lineage>
</organism>
<dbReference type="EMBL" id="UGGQ01000006">
    <property type="protein sequence ID" value="STO15669.1"/>
    <property type="molecule type" value="Genomic_DNA"/>
</dbReference>
<feature type="domain" description="Ferritin-like" evidence="1">
    <location>
        <begin position="10"/>
        <end position="167"/>
    </location>
</feature>
<dbReference type="Pfam" id="PF13794">
    <property type="entry name" value="MiaE_2"/>
    <property type="match status" value="1"/>
</dbReference>